<gene>
    <name evidence="2" type="ORF">PF008_g29870</name>
</gene>
<evidence type="ECO:0000313" key="3">
    <source>
        <dbReference type="Proteomes" id="UP000486351"/>
    </source>
</evidence>
<feature type="compositionally biased region" description="Basic residues" evidence="1">
    <location>
        <begin position="59"/>
        <end position="69"/>
    </location>
</feature>
<reference evidence="2 3" key="1">
    <citation type="submission" date="2018-09" db="EMBL/GenBank/DDBJ databases">
        <title>Genomic investigation of the strawberry pathogen Phytophthora fragariae indicates pathogenicity is determined by transcriptional variation in three key races.</title>
        <authorList>
            <person name="Adams T.M."/>
            <person name="Armitage A.D."/>
            <person name="Sobczyk M.K."/>
            <person name="Bates H.J."/>
            <person name="Dunwell J.M."/>
            <person name="Nellist C.F."/>
            <person name="Harrison R.J."/>
        </authorList>
    </citation>
    <scope>NUCLEOTIDE SEQUENCE [LARGE SCALE GENOMIC DNA]</scope>
    <source>
        <strain evidence="2 3">NOV-77</strain>
    </source>
</reference>
<dbReference type="AlphaFoldDB" id="A0A6G0Q7A1"/>
<proteinExistence type="predicted"/>
<accession>A0A6G0Q7A1</accession>
<dbReference type="Proteomes" id="UP000486351">
    <property type="component" value="Unassembled WGS sequence"/>
</dbReference>
<evidence type="ECO:0000256" key="1">
    <source>
        <dbReference type="SAM" id="MobiDB-lite"/>
    </source>
</evidence>
<organism evidence="2 3">
    <name type="scientific">Phytophthora fragariae</name>
    <dbReference type="NCBI Taxonomy" id="53985"/>
    <lineage>
        <taxon>Eukaryota</taxon>
        <taxon>Sar</taxon>
        <taxon>Stramenopiles</taxon>
        <taxon>Oomycota</taxon>
        <taxon>Peronosporomycetes</taxon>
        <taxon>Peronosporales</taxon>
        <taxon>Peronosporaceae</taxon>
        <taxon>Phytophthora</taxon>
    </lineage>
</organism>
<comment type="caution">
    <text evidence="2">The sequence shown here is derived from an EMBL/GenBank/DDBJ whole genome shotgun (WGS) entry which is preliminary data.</text>
</comment>
<evidence type="ECO:0000313" key="2">
    <source>
        <dbReference type="EMBL" id="KAE9273308.1"/>
    </source>
</evidence>
<feature type="region of interest" description="Disordered" evidence="1">
    <location>
        <begin position="43"/>
        <end position="69"/>
    </location>
</feature>
<dbReference type="EMBL" id="QXFY01005205">
    <property type="protein sequence ID" value="KAE9273308.1"/>
    <property type="molecule type" value="Genomic_DNA"/>
</dbReference>
<sequence length="69" mass="7706">MCKADISFLLNPPVEAEHADYDVEVVVPPSSPSMSLFRCLSPIVQSPEPDSPSTSYQRQTRRRRRTSAA</sequence>
<protein>
    <submittedName>
        <fullName evidence="2">Uncharacterized protein</fullName>
    </submittedName>
</protein>
<name>A0A6G0Q7A1_9STRA</name>